<organism evidence="1 2">
    <name type="scientific">Rhodoferax lacus</name>
    <dbReference type="NCBI Taxonomy" id="2184758"/>
    <lineage>
        <taxon>Bacteria</taxon>
        <taxon>Pseudomonadati</taxon>
        <taxon>Pseudomonadota</taxon>
        <taxon>Betaproteobacteria</taxon>
        <taxon>Burkholderiales</taxon>
        <taxon>Comamonadaceae</taxon>
        <taxon>Rhodoferax</taxon>
    </lineage>
</organism>
<accession>A0A3E1RHC1</accession>
<comment type="caution">
    <text evidence="1">The sequence shown here is derived from an EMBL/GenBank/DDBJ whole genome shotgun (WGS) entry which is preliminary data.</text>
</comment>
<evidence type="ECO:0000313" key="1">
    <source>
        <dbReference type="EMBL" id="RFO98010.1"/>
    </source>
</evidence>
<evidence type="ECO:0000313" key="2">
    <source>
        <dbReference type="Proteomes" id="UP000260665"/>
    </source>
</evidence>
<dbReference type="Proteomes" id="UP000260665">
    <property type="component" value="Unassembled WGS sequence"/>
</dbReference>
<sequence>MQPQLKSVVTRLLEEKLSPEHLSGWLKRHSPHGKTMCISHEKIYRSLFTRARGMLREELKKNLRLSECFVMPEPTTQLLAKEFPVRFEFGNALRMSKAERFQAIGKGI</sequence>
<reference evidence="1 2" key="1">
    <citation type="submission" date="2018-05" db="EMBL/GenBank/DDBJ databases">
        <title>Rhodoferax soyangensis sp.nov., isolated from an oligotrophic freshwater lake.</title>
        <authorList>
            <person name="Park M."/>
        </authorList>
    </citation>
    <scope>NUCLEOTIDE SEQUENCE [LARGE SCALE GENOMIC DNA]</scope>
    <source>
        <strain evidence="1 2">IMCC26218</strain>
    </source>
</reference>
<dbReference type="EMBL" id="QFZK01000002">
    <property type="protein sequence ID" value="RFO98010.1"/>
    <property type="molecule type" value="Genomic_DNA"/>
</dbReference>
<protein>
    <submittedName>
        <fullName evidence="1">Uncharacterized protein</fullName>
    </submittedName>
</protein>
<proteinExistence type="predicted"/>
<name>A0A3E1RHC1_9BURK</name>
<gene>
    <name evidence="1" type="ORF">DIC66_04600</name>
</gene>
<dbReference type="AlphaFoldDB" id="A0A3E1RHC1"/>
<keyword evidence="2" id="KW-1185">Reference proteome</keyword>